<accession>A0A0A2VSG8</accession>
<protein>
    <recommendedName>
        <fullName evidence="3">Cyanovirin-N domain-containing protein</fullName>
    </recommendedName>
</protein>
<proteinExistence type="predicted"/>
<evidence type="ECO:0000259" key="3">
    <source>
        <dbReference type="Pfam" id="PF08881"/>
    </source>
</evidence>
<feature type="chain" id="PRO_5001995625" description="Cyanovirin-N domain-containing protein" evidence="2">
    <location>
        <begin position="19"/>
        <end position="234"/>
    </location>
</feature>
<reference evidence="4" key="1">
    <citation type="submission" date="2012-10" db="EMBL/GenBank/DDBJ databases">
        <title>Genome sequencing and analysis of entomopathogenic fungi Beauveria bassiana D1-5.</title>
        <authorList>
            <person name="Li Q."/>
            <person name="Wang L."/>
            <person name="Zhang Z."/>
            <person name="Wang Q."/>
            <person name="Ren J."/>
            <person name="Wang M."/>
            <person name="Xu W."/>
            <person name="Wang J."/>
            <person name="Lu Y."/>
            <person name="Du Q."/>
            <person name="Sun Z."/>
        </authorList>
    </citation>
    <scope>NUCLEOTIDE SEQUENCE [LARGE SCALE GENOMIC DNA]</scope>
    <source>
        <strain evidence="4">D1-5</strain>
    </source>
</reference>
<evidence type="ECO:0000313" key="5">
    <source>
        <dbReference type="Proteomes" id="UP000030106"/>
    </source>
</evidence>
<dbReference type="Proteomes" id="UP000030106">
    <property type="component" value="Unassembled WGS sequence"/>
</dbReference>
<name>A0A0A2VSG8_BEABA</name>
<dbReference type="Gene3D" id="2.30.60.10">
    <property type="entry name" value="Cyanovirin-N"/>
    <property type="match status" value="1"/>
</dbReference>
<dbReference type="EMBL" id="ANFO01000300">
    <property type="protein sequence ID" value="KGQ10563.1"/>
    <property type="molecule type" value="Genomic_DNA"/>
</dbReference>
<dbReference type="OrthoDB" id="2947935at2759"/>
<dbReference type="InterPro" id="IPR036673">
    <property type="entry name" value="Cyanovirin-N_sf"/>
</dbReference>
<sequence length="234" mass="26394">MRVSIVAVVAFFAAVVAANGGFVDNTFGGKCKYLTQLGGGKKDQTSITAWCLDKAGKRWQTTINLNRCIGNKRGKLVWRNNGNFDHTCHPCILHKLPQSPDDNVGLKCACSRRGKKPRYTELALSPYHKKKRRRFTLLKLKNGRFVCGVHLGDKTERRVPDETGVREPDKTERGGLDKTERMISDEMGRREPDNMERGELDKTERMVSVEMGKGDHNKTERSEDNKTETVEASI</sequence>
<feature type="region of interest" description="Disordered" evidence="1">
    <location>
        <begin position="157"/>
        <end position="234"/>
    </location>
</feature>
<dbReference type="InterPro" id="IPR011058">
    <property type="entry name" value="Cyanovirin-N"/>
</dbReference>
<comment type="caution">
    <text evidence="4">The sequence shown here is derived from an EMBL/GenBank/DDBJ whole genome shotgun (WGS) entry which is preliminary data.</text>
</comment>
<evidence type="ECO:0000313" key="4">
    <source>
        <dbReference type="EMBL" id="KGQ10563.1"/>
    </source>
</evidence>
<dbReference type="HOGENOM" id="CLU_1184836_0_0_1"/>
<evidence type="ECO:0000256" key="1">
    <source>
        <dbReference type="SAM" id="MobiDB-lite"/>
    </source>
</evidence>
<feature type="signal peptide" evidence="2">
    <location>
        <begin position="1"/>
        <end position="18"/>
    </location>
</feature>
<organism evidence="4 5">
    <name type="scientific">Beauveria bassiana D1-5</name>
    <dbReference type="NCBI Taxonomy" id="1245745"/>
    <lineage>
        <taxon>Eukaryota</taxon>
        <taxon>Fungi</taxon>
        <taxon>Dikarya</taxon>
        <taxon>Ascomycota</taxon>
        <taxon>Pezizomycotina</taxon>
        <taxon>Sordariomycetes</taxon>
        <taxon>Hypocreomycetidae</taxon>
        <taxon>Hypocreales</taxon>
        <taxon>Cordycipitaceae</taxon>
        <taxon>Beauveria</taxon>
    </lineage>
</organism>
<dbReference type="eggNOG" id="ENOG502T55F">
    <property type="taxonomic scope" value="Eukaryota"/>
</dbReference>
<evidence type="ECO:0000256" key="2">
    <source>
        <dbReference type="SAM" id="SignalP"/>
    </source>
</evidence>
<dbReference type="Pfam" id="PF08881">
    <property type="entry name" value="CVNH"/>
    <property type="match status" value="1"/>
</dbReference>
<feature type="domain" description="Cyanovirin-N" evidence="3">
    <location>
        <begin position="41"/>
        <end position="124"/>
    </location>
</feature>
<keyword evidence="2" id="KW-0732">Signal</keyword>
<dbReference type="SUPFAM" id="SSF51322">
    <property type="entry name" value="Cyanovirin-N"/>
    <property type="match status" value="1"/>
</dbReference>
<gene>
    <name evidence="4" type="ORF">BBAD15_g4094</name>
</gene>
<dbReference type="AlphaFoldDB" id="A0A0A2VSG8"/>